<name>A0A6J6TS88_9ZZZZ</name>
<dbReference type="AlphaFoldDB" id="A0A6J6TS88"/>
<evidence type="ECO:0000313" key="2">
    <source>
        <dbReference type="EMBL" id="CAB4749745.1"/>
    </source>
</evidence>
<feature type="compositionally biased region" description="Basic and acidic residues" evidence="1">
    <location>
        <begin position="222"/>
        <end position="231"/>
    </location>
</feature>
<reference evidence="2" key="1">
    <citation type="submission" date="2020-05" db="EMBL/GenBank/DDBJ databases">
        <authorList>
            <person name="Chiriac C."/>
            <person name="Salcher M."/>
            <person name="Ghai R."/>
            <person name="Kavagutti S V."/>
        </authorList>
    </citation>
    <scope>NUCLEOTIDE SEQUENCE</scope>
</reference>
<evidence type="ECO:0000256" key="1">
    <source>
        <dbReference type="SAM" id="MobiDB-lite"/>
    </source>
</evidence>
<feature type="region of interest" description="Disordered" evidence="1">
    <location>
        <begin position="205"/>
        <end position="231"/>
    </location>
</feature>
<sequence length="231" mass="23670">MVSLLLEITNESSQPPASPTPIPTATASRKTTLIWRAVMLPASVATTATRSAVKAVPSLTRLSPSRIETRPLGSDAFLATVLTATASVGANTAPSASATATGIAEIQRATPPTASVVAITKPTASMSTGRRTRRISRNDEPSASPKTRGARIAIRKNSGSGAASGPIGSTPTTTPIASTGNAMPQPRCRAKIATTTAISAEAANQPKVLSMLNHSPPSPKVVEPHRPSLQK</sequence>
<feature type="compositionally biased region" description="Low complexity" evidence="1">
    <location>
        <begin position="158"/>
        <end position="180"/>
    </location>
</feature>
<dbReference type="EMBL" id="CAEZZA010000102">
    <property type="protein sequence ID" value="CAB4749745.1"/>
    <property type="molecule type" value="Genomic_DNA"/>
</dbReference>
<organism evidence="2">
    <name type="scientific">freshwater metagenome</name>
    <dbReference type="NCBI Taxonomy" id="449393"/>
    <lineage>
        <taxon>unclassified sequences</taxon>
        <taxon>metagenomes</taxon>
        <taxon>ecological metagenomes</taxon>
    </lineage>
</organism>
<gene>
    <name evidence="2" type="ORF">UFOPK2809_00835</name>
</gene>
<protein>
    <submittedName>
        <fullName evidence="2">Unannotated protein</fullName>
    </submittedName>
</protein>
<feature type="region of interest" description="Disordered" evidence="1">
    <location>
        <begin position="121"/>
        <end position="187"/>
    </location>
</feature>
<proteinExistence type="predicted"/>
<accession>A0A6J6TS88</accession>